<dbReference type="Proteomes" id="UP000609651">
    <property type="component" value="Unassembled WGS sequence"/>
</dbReference>
<dbReference type="PANTHER" id="PTHR36966:SF1">
    <property type="entry name" value="REP-ASSOCIATED TYROSINE TRANSPOSASE"/>
    <property type="match status" value="1"/>
</dbReference>
<dbReference type="SUPFAM" id="SSF143422">
    <property type="entry name" value="Transposase IS200-like"/>
    <property type="match status" value="1"/>
</dbReference>
<keyword evidence="3" id="KW-1185">Reference proteome</keyword>
<evidence type="ECO:0000259" key="1">
    <source>
        <dbReference type="SMART" id="SM01321"/>
    </source>
</evidence>
<dbReference type="NCBIfam" id="NF047646">
    <property type="entry name" value="REP_Tyr_transpos"/>
    <property type="match status" value="1"/>
</dbReference>
<dbReference type="EMBL" id="WTPX01000140">
    <property type="protein sequence ID" value="NNJ27322.1"/>
    <property type="molecule type" value="Genomic_DNA"/>
</dbReference>
<proteinExistence type="predicted"/>
<sequence length="199" mass="23004">MARRRNYNDPGHAHSLTFCCYRRLPLLAKDRSRNWLCEAINAAREELAYDVWAYVLMPEHVHLLVCPRERVYDIAAFRKAIKEPVGRAAMAYLKQHAPDFLSKLTRRRGRRVERLFWQSGGGHDRNVFTLETLRAQIDYLHLNPVRRRLCERATDWAWSSARDDAAADRGTRRRNAPVSLDLGSLPALLDGGRVEGVRV</sequence>
<gene>
    <name evidence="2" type="ORF">LzC2_34240</name>
</gene>
<name>A0ABX1VHK9_9PLAN</name>
<comment type="caution">
    <text evidence="2">The sequence shown here is derived from an EMBL/GenBank/DDBJ whole genome shotgun (WGS) entry which is preliminary data.</text>
</comment>
<reference evidence="2 3" key="1">
    <citation type="journal article" date="2020" name="Syst. Appl. Microbiol.">
        <title>Alienimonas chondri sp. nov., a novel planctomycete isolated from the biofilm of the red alga Chondrus crispus.</title>
        <authorList>
            <person name="Vitorino I."/>
            <person name="Albuquerque L."/>
            <person name="Wiegand S."/>
            <person name="Kallscheuer N."/>
            <person name="da Costa M.S."/>
            <person name="Lobo-da-Cunha A."/>
            <person name="Jogler C."/>
            <person name="Lage O.M."/>
        </authorList>
    </citation>
    <scope>NUCLEOTIDE SEQUENCE [LARGE SCALE GENOMIC DNA]</scope>
    <source>
        <strain evidence="2 3">LzC2</strain>
    </source>
</reference>
<protein>
    <recommendedName>
        <fullName evidence="1">Transposase IS200-like domain-containing protein</fullName>
    </recommendedName>
</protein>
<dbReference type="SMART" id="SM01321">
    <property type="entry name" value="Y1_Tnp"/>
    <property type="match status" value="1"/>
</dbReference>
<dbReference type="RefSeq" id="WP_171189229.1">
    <property type="nucleotide sequence ID" value="NZ_WTPX01000140.1"/>
</dbReference>
<dbReference type="PANTHER" id="PTHR36966">
    <property type="entry name" value="REP-ASSOCIATED TYROSINE TRANSPOSASE"/>
    <property type="match status" value="1"/>
</dbReference>
<evidence type="ECO:0000313" key="2">
    <source>
        <dbReference type="EMBL" id="NNJ27322.1"/>
    </source>
</evidence>
<dbReference type="InterPro" id="IPR052715">
    <property type="entry name" value="RAYT_transposase"/>
</dbReference>
<dbReference type="Gene3D" id="3.30.70.1290">
    <property type="entry name" value="Transposase IS200-like"/>
    <property type="match status" value="1"/>
</dbReference>
<evidence type="ECO:0000313" key="3">
    <source>
        <dbReference type="Proteomes" id="UP000609651"/>
    </source>
</evidence>
<feature type="domain" description="Transposase IS200-like" evidence="1">
    <location>
        <begin position="9"/>
        <end position="143"/>
    </location>
</feature>
<dbReference type="InterPro" id="IPR002686">
    <property type="entry name" value="Transposase_17"/>
</dbReference>
<organism evidence="2 3">
    <name type="scientific">Alienimonas chondri</name>
    <dbReference type="NCBI Taxonomy" id="2681879"/>
    <lineage>
        <taxon>Bacteria</taxon>
        <taxon>Pseudomonadati</taxon>
        <taxon>Planctomycetota</taxon>
        <taxon>Planctomycetia</taxon>
        <taxon>Planctomycetales</taxon>
        <taxon>Planctomycetaceae</taxon>
        <taxon>Alienimonas</taxon>
    </lineage>
</organism>
<accession>A0ABX1VHK9</accession>
<dbReference type="InterPro" id="IPR036515">
    <property type="entry name" value="Transposase_17_sf"/>
</dbReference>